<protein>
    <submittedName>
        <fullName evidence="2">Uncharacterized protein</fullName>
    </submittedName>
</protein>
<gene>
    <name evidence="2" type="ORF">MELLADRAFT_75728</name>
</gene>
<evidence type="ECO:0000313" key="2">
    <source>
        <dbReference type="EMBL" id="EGG00767.1"/>
    </source>
</evidence>
<evidence type="ECO:0000313" key="3">
    <source>
        <dbReference type="Proteomes" id="UP000001072"/>
    </source>
</evidence>
<evidence type="ECO:0000256" key="1">
    <source>
        <dbReference type="SAM" id="MobiDB-lite"/>
    </source>
</evidence>
<dbReference type="Proteomes" id="UP000001072">
    <property type="component" value="Unassembled WGS sequence"/>
</dbReference>
<proteinExistence type="predicted"/>
<dbReference type="AlphaFoldDB" id="F4S3N1"/>
<accession>F4S3N1</accession>
<name>F4S3N1_MELLP</name>
<dbReference type="KEGG" id="mlr:MELLADRAFT_75728"/>
<organism evidence="3">
    <name type="scientific">Melampsora larici-populina (strain 98AG31 / pathotype 3-4-7)</name>
    <name type="common">Poplar leaf rust fungus</name>
    <dbReference type="NCBI Taxonomy" id="747676"/>
    <lineage>
        <taxon>Eukaryota</taxon>
        <taxon>Fungi</taxon>
        <taxon>Dikarya</taxon>
        <taxon>Basidiomycota</taxon>
        <taxon>Pucciniomycotina</taxon>
        <taxon>Pucciniomycetes</taxon>
        <taxon>Pucciniales</taxon>
        <taxon>Melampsoraceae</taxon>
        <taxon>Melampsora</taxon>
    </lineage>
</organism>
<feature type="compositionally biased region" description="Low complexity" evidence="1">
    <location>
        <begin position="28"/>
        <end position="44"/>
    </location>
</feature>
<dbReference type="HOGENOM" id="CLU_2446660_0_0_1"/>
<dbReference type="VEuPathDB" id="FungiDB:MELLADRAFT_75728"/>
<dbReference type="InParanoid" id="F4S3N1"/>
<dbReference type="RefSeq" id="XP_007416038.1">
    <property type="nucleotide sequence ID" value="XM_007415976.1"/>
</dbReference>
<feature type="compositionally biased region" description="Polar residues" evidence="1">
    <location>
        <begin position="9"/>
        <end position="27"/>
    </location>
</feature>
<dbReference type="EMBL" id="GL883144">
    <property type="protein sequence ID" value="EGG00767.1"/>
    <property type="molecule type" value="Genomic_DNA"/>
</dbReference>
<feature type="region of interest" description="Disordered" evidence="1">
    <location>
        <begin position="1"/>
        <end position="54"/>
    </location>
</feature>
<sequence>MPPHHKTPNTRTSSQLTQKPSQLTENPSKSTKTASKSTKTALKSDPSLTQRSLETINKPLISHTAALDNIHSKDTIKFKSNPISKPQKQS</sequence>
<reference evidence="3" key="1">
    <citation type="journal article" date="2011" name="Proc. Natl. Acad. Sci. U.S.A.">
        <title>Obligate biotrophy features unraveled by the genomic analysis of rust fungi.</title>
        <authorList>
            <person name="Duplessis S."/>
            <person name="Cuomo C.A."/>
            <person name="Lin Y.-C."/>
            <person name="Aerts A."/>
            <person name="Tisserant E."/>
            <person name="Veneault-Fourrey C."/>
            <person name="Joly D.L."/>
            <person name="Hacquard S."/>
            <person name="Amselem J."/>
            <person name="Cantarel B.L."/>
            <person name="Chiu R."/>
            <person name="Coutinho P.M."/>
            <person name="Feau N."/>
            <person name="Field M."/>
            <person name="Frey P."/>
            <person name="Gelhaye E."/>
            <person name="Goldberg J."/>
            <person name="Grabherr M.G."/>
            <person name="Kodira C.D."/>
            <person name="Kohler A."/>
            <person name="Kuees U."/>
            <person name="Lindquist E.A."/>
            <person name="Lucas S.M."/>
            <person name="Mago R."/>
            <person name="Mauceli E."/>
            <person name="Morin E."/>
            <person name="Murat C."/>
            <person name="Pangilinan J.L."/>
            <person name="Park R."/>
            <person name="Pearson M."/>
            <person name="Quesneville H."/>
            <person name="Rouhier N."/>
            <person name="Sakthikumar S."/>
            <person name="Salamov A.A."/>
            <person name="Schmutz J."/>
            <person name="Selles B."/>
            <person name="Shapiro H."/>
            <person name="Tanguay P."/>
            <person name="Tuskan G.A."/>
            <person name="Henrissat B."/>
            <person name="Van de Peer Y."/>
            <person name="Rouze P."/>
            <person name="Ellis J.G."/>
            <person name="Dodds P.N."/>
            <person name="Schein J.E."/>
            <person name="Zhong S."/>
            <person name="Hamelin R.C."/>
            <person name="Grigoriev I.V."/>
            <person name="Szabo L.J."/>
            <person name="Martin F."/>
        </authorList>
    </citation>
    <scope>NUCLEOTIDE SEQUENCE [LARGE SCALE GENOMIC DNA]</scope>
    <source>
        <strain evidence="3">98AG31 / pathotype 3-4-7</strain>
    </source>
</reference>
<keyword evidence="3" id="KW-1185">Reference proteome</keyword>
<dbReference type="GeneID" id="18932684"/>